<evidence type="ECO:0000256" key="4">
    <source>
        <dbReference type="ARBA" id="ARBA00022989"/>
    </source>
</evidence>
<feature type="transmembrane region" description="Helical" evidence="6">
    <location>
        <begin position="176"/>
        <end position="197"/>
    </location>
</feature>
<feature type="transmembrane region" description="Helical" evidence="6">
    <location>
        <begin position="115"/>
        <end position="137"/>
    </location>
</feature>
<sequence>MDTQKTRKVSFAALHRMTVVPAPALILIAGTLFSRVGDSLASLGMVLDAAHEDIPGGVTEVFLADLVPTVVAAPLIGSLVDRLSARAVCLWALVAQALALGAATAVDAFHLRVALISVAGLAGVASVAAGFKILPVVAGEKYTGRANSLLTAGLSAAGLLGPALAGFLHSVWGTSVLLGADAVSFLVLAWCTALAVPRSADVTLGRRPSAKLSDGYQALRHAPVVGALLPTLAAAMLATSIEVVAGVYYLRDVADGNDSVFGLFLATWALGSIPGALLAGRAGWADRHTALILGGVLAISLGLLFAGIVPVAAVIFPLFLLGGFGNGACNVGLRNAVHTHVPAEVHGSAWACYQALSRSCIGLGYLLGTPNSLVSSRGQVIVSGAIPLVCSLWAMLITTRRKQPAFGELPG</sequence>
<proteinExistence type="predicted"/>
<evidence type="ECO:0000256" key="1">
    <source>
        <dbReference type="ARBA" id="ARBA00004651"/>
    </source>
</evidence>
<feature type="transmembrane region" description="Helical" evidence="6">
    <location>
        <begin position="218"/>
        <end position="239"/>
    </location>
</feature>
<feature type="transmembrane region" description="Helical" evidence="6">
    <location>
        <begin position="12"/>
        <end position="34"/>
    </location>
</feature>
<organism evidence="7 8">
    <name type="scientific">Streptomyces shenzhenensis</name>
    <dbReference type="NCBI Taxonomy" id="943815"/>
    <lineage>
        <taxon>Bacteria</taxon>
        <taxon>Bacillati</taxon>
        <taxon>Actinomycetota</taxon>
        <taxon>Actinomycetes</taxon>
        <taxon>Kitasatosporales</taxon>
        <taxon>Streptomycetaceae</taxon>
        <taxon>Streptomyces</taxon>
    </lineage>
</organism>
<evidence type="ECO:0000256" key="3">
    <source>
        <dbReference type="ARBA" id="ARBA00022692"/>
    </source>
</evidence>
<dbReference type="OrthoDB" id="4024426at2"/>
<protein>
    <recommendedName>
        <fullName evidence="9">MFS transporter</fullName>
    </recommendedName>
</protein>
<dbReference type="RefSeq" id="WP_121895360.1">
    <property type="nucleotide sequence ID" value="NZ_PENI01000053.1"/>
</dbReference>
<feature type="transmembrane region" description="Helical" evidence="6">
    <location>
        <begin position="54"/>
        <end position="76"/>
    </location>
</feature>
<feature type="transmembrane region" description="Helical" evidence="6">
    <location>
        <begin position="149"/>
        <end position="170"/>
    </location>
</feature>
<dbReference type="Gene3D" id="1.20.1250.20">
    <property type="entry name" value="MFS general substrate transporter like domains"/>
    <property type="match status" value="1"/>
</dbReference>
<dbReference type="InterPro" id="IPR011701">
    <property type="entry name" value="MFS"/>
</dbReference>
<comment type="caution">
    <text evidence="7">The sequence shown here is derived from an EMBL/GenBank/DDBJ whole genome shotgun (WGS) entry which is preliminary data.</text>
</comment>
<feature type="transmembrane region" description="Helical" evidence="6">
    <location>
        <begin position="380"/>
        <end position="398"/>
    </location>
</feature>
<feature type="transmembrane region" description="Helical" evidence="6">
    <location>
        <begin position="259"/>
        <end position="279"/>
    </location>
</feature>
<name>A0A3M0HQT1_9ACTN</name>
<keyword evidence="3 6" id="KW-0812">Transmembrane</keyword>
<reference evidence="7 8" key="1">
    <citation type="submission" date="2017-11" db="EMBL/GenBank/DDBJ databases">
        <title>Draft genome of actinobacteria isolated from guarana (Paullinia cupana (Mart.) Ducke.</title>
        <authorList>
            <person name="Siqueira K.A."/>
            <person name="Liotti R.G."/>
            <person name="Mendes T.A.O."/>
            <person name="Soares M.A."/>
        </authorList>
    </citation>
    <scope>NUCLEOTIDE SEQUENCE [LARGE SCALE GENOMIC DNA]</scope>
    <source>
        <strain evidence="7 8">193</strain>
    </source>
</reference>
<accession>A0A3M0HQT1</accession>
<gene>
    <name evidence="7" type="ORF">CTZ28_43635</name>
</gene>
<dbReference type="Pfam" id="PF07690">
    <property type="entry name" value="MFS_1"/>
    <property type="match status" value="1"/>
</dbReference>
<evidence type="ECO:0000256" key="2">
    <source>
        <dbReference type="ARBA" id="ARBA00022475"/>
    </source>
</evidence>
<dbReference type="CDD" id="cd06173">
    <property type="entry name" value="MFS_MefA_like"/>
    <property type="match status" value="1"/>
</dbReference>
<dbReference type="PANTHER" id="PTHR23513:SF11">
    <property type="entry name" value="STAPHYLOFERRIN A TRANSPORTER"/>
    <property type="match status" value="1"/>
</dbReference>
<keyword evidence="8" id="KW-1185">Reference proteome</keyword>
<dbReference type="Proteomes" id="UP000270471">
    <property type="component" value="Unassembled WGS sequence"/>
</dbReference>
<dbReference type="PANTHER" id="PTHR23513">
    <property type="entry name" value="INTEGRAL MEMBRANE EFFLUX PROTEIN-RELATED"/>
    <property type="match status" value="1"/>
</dbReference>
<dbReference type="EMBL" id="PENI01000053">
    <property type="protein sequence ID" value="RMB79801.1"/>
    <property type="molecule type" value="Genomic_DNA"/>
</dbReference>
<keyword evidence="5 6" id="KW-0472">Membrane</keyword>
<comment type="subcellular location">
    <subcellularLocation>
        <location evidence="1">Cell membrane</location>
        <topology evidence="1">Multi-pass membrane protein</topology>
    </subcellularLocation>
</comment>
<evidence type="ECO:0000313" key="7">
    <source>
        <dbReference type="EMBL" id="RMB79801.1"/>
    </source>
</evidence>
<dbReference type="SUPFAM" id="SSF103473">
    <property type="entry name" value="MFS general substrate transporter"/>
    <property type="match status" value="1"/>
</dbReference>
<evidence type="ECO:0000256" key="6">
    <source>
        <dbReference type="SAM" id="Phobius"/>
    </source>
</evidence>
<dbReference type="GO" id="GO:0022857">
    <property type="term" value="F:transmembrane transporter activity"/>
    <property type="evidence" value="ECO:0007669"/>
    <property type="project" value="InterPro"/>
</dbReference>
<keyword evidence="4 6" id="KW-1133">Transmembrane helix</keyword>
<evidence type="ECO:0008006" key="9">
    <source>
        <dbReference type="Google" id="ProtNLM"/>
    </source>
</evidence>
<dbReference type="InterPro" id="IPR036259">
    <property type="entry name" value="MFS_trans_sf"/>
</dbReference>
<dbReference type="AlphaFoldDB" id="A0A3M0HQT1"/>
<feature type="transmembrane region" description="Helical" evidence="6">
    <location>
        <begin position="291"/>
        <end position="316"/>
    </location>
</feature>
<keyword evidence="2" id="KW-1003">Cell membrane</keyword>
<dbReference type="GO" id="GO:0005886">
    <property type="term" value="C:plasma membrane"/>
    <property type="evidence" value="ECO:0007669"/>
    <property type="project" value="UniProtKB-SubCell"/>
</dbReference>
<evidence type="ECO:0000256" key="5">
    <source>
        <dbReference type="ARBA" id="ARBA00023136"/>
    </source>
</evidence>
<evidence type="ECO:0000313" key="8">
    <source>
        <dbReference type="Proteomes" id="UP000270471"/>
    </source>
</evidence>
<feature type="transmembrane region" description="Helical" evidence="6">
    <location>
        <begin position="88"/>
        <end position="109"/>
    </location>
</feature>